<gene>
    <name evidence="3" type="ORF">OIU84_012381</name>
</gene>
<feature type="transmembrane region" description="Helical" evidence="2">
    <location>
        <begin position="70"/>
        <end position="87"/>
    </location>
</feature>
<evidence type="ECO:0000313" key="3">
    <source>
        <dbReference type="EMBL" id="KAJ6404184.1"/>
    </source>
</evidence>
<dbReference type="AlphaFoldDB" id="A0AAD6JFN8"/>
<proteinExistence type="predicted"/>
<evidence type="ECO:0000313" key="4">
    <source>
        <dbReference type="Proteomes" id="UP001162972"/>
    </source>
</evidence>
<feature type="compositionally biased region" description="Basic and acidic residues" evidence="1">
    <location>
        <begin position="34"/>
        <end position="45"/>
    </location>
</feature>
<keyword evidence="2" id="KW-1133">Transmembrane helix</keyword>
<evidence type="ECO:0000256" key="1">
    <source>
        <dbReference type="SAM" id="MobiDB-lite"/>
    </source>
</evidence>
<evidence type="ECO:0000256" key="2">
    <source>
        <dbReference type="SAM" id="Phobius"/>
    </source>
</evidence>
<keyword evidence="4" id="KW-1185">Reference proteome</keyword>
<name>A0AAD6JFN8_9ROSI</name>
<dbReference type="Proteomes" id="UP001162972">
    <property type="component" value="Chromosome 2"/>
</dbReference>
<keyword evidence="2" id="KW-0812">Transmembrane</keyword>
<feature type="region of interest" description="Disordered" evidence="1">
    <location>
        <begin position="22"/>
        <end position="50"/>
    </location>
</feature>
<dbReference type="EMBL" id="JAPFFJ010000017">
    <property type="protein sequence ID" value="KAJ6404184.1"/>
    <property type="molecule type" value="Genomic_DNA"/>
</dbReference>
<protein>
    <submittedName>
        <fullName evidence="3">Uncharacterized protein</fullName>
    </submittedName>
</protein>
<reference evidence="3 4" key="1">
    <citation type="journal article" date="2023" name="Int. J. Mol. Sci.">
        <title>De Novo Assembly and Annotation of 11 Diverse Shrub Willow (Salix) Genomes Reveals Novel Gene Organization in Sex-Linked Regions.</title>
        <authorList>
            <person name="Hyden B."/>
            <person name="Feng K."/>
            <person name="Yates T.B."/>
            <person name="Jawdy S."/>
            <person name="Cereghino C."/>
            <person name="Smart L.B."/>
            <person name="Muchero W."/>
        </authorList>
    </citation>
    <scope>NUCLEOTIDE SEQUENCE [LARGE SCALE GENOMIC DNA]</scope>
    <source>
        <tissue evidence="3">Shoot tip</tissue>
    </source>
</reference>
<comment type="caution">
    <text evidence="3">The sequence shown here is derived from an EMBL/GenBank/DDBJ whole genome shotgun (WGS) entry which is preliminary data.</text>
</comment>
<accession>A0AAD6JFN8</accession>
<organism evidence="3 4">
    <name type="scientific">Salix udensis</name>
    <dbReference type="NCBI Taxonomy" id="889485"/>
    <lineage>
        <taxon>Eukaryota</taxon>
        <taxon>Viridiplantae</taxon>
        <taxon>Streptophyta</taxon>
        <taxon>Embryophyta</taxon>
        <taxon>Tracheophyta</taxon>
        <taxon>Spermatophyta</taxon>
        <taxon>Magnoliopsida</taxon>
        <taxon>eudicotyledons</taxon>
        <taxon>Gunneridae</taxon>
        <taxon>Pentapetalae</taxon>
        <taxon>rosids</taxon>
        <taxon>fabids</taxon>
        <taxon>Malpighiales</taxon>
        <taxon>Salicaceae</taxon>
        <taxon>Saliceae</taxon>
        <taxon>Salix</taxon>
    </lineage>
</organism>
<sequence>MFLMQRIQYAKTKSDIVAKADGTFVPREKRRRHEEKGKKKKDQHDANQVGVGLTPAYGGTYGDNTSCKHVFFVLRITSTGFFIMWFVG</sequence>
<keyword evidence="2" id="KW-0472">Membrane</keyword>